<keyword evidence="2" id="KW-1185">Reference proteome</keyword>
<sequence>MRNAALDVPPTGPEPWLGIARAVGAVDLGPGWSGFLDTARQVAAAGVPAHLPPDAVWCPVAAMVATSGGDAVPWARTPARRRPRHAVRRHR</sequence>
<comment type="caution">
    <text evidence="1">The sequence shown here is derived from an EMBL/GenBank/DDBJ whole genome shotgun (WGS) entry which is preliminary data.</text>
</comment>
<gene>
    <name evidence="1" type="ORF">BKA14_007894</name>
</gene>
<evidence type="ECO:0000313" key="2">
    <source>
        <dbReference type="Proteomes" id="UP000542742"/>
    </source>
</evidence>
<proteinExistence type="predicted"/>
<dbReference type="AlphaFoldDB" id="A0A7W7D2R6"/>
<accession>A0A7W7D2R6</accession>
<organism evidence="1 2">
    <name type="scientific">Paractinoplanes abujensis</name>
    <dbReference type="NCBI Taxonomy" id="882441"/>
    <lineage>
        <taxon>Bacteria</taxon>
        <taxon>Bacillati</taxon>
        <taxon>Actinomycetota</taxon>
        <taxon>Actinomycetes</taxon>
        <taxon>Micromonosporales</taxon>
        <taxon>Micromonosporaceae</taxon>
        <taxon>Paractinoplanes</taxon>
    </lineage>
</organism>
<dbReference type="EMBL" id="JACHMF010000001">
    <property type="protein sequence ID" value="MBB4697746.1"/>
    <property type="molecule type" value="Genomic_DNA"/>
</dbReference>
<dbReference type="Proteomes" id="UP000542742">
    <property type="component" value="Unassembled WGS sequence"/>
</dbReference>
<protein>
    <submittedName>
        <fullName evidence="1">Uncharacterized protein</fullName>
    </submittedName>
</protein>
<name>A0A7W7D2R6_9ACTN</name>
<reference evidence="1 2" key="1">
    <citation type="submission" date="2020-08" db="EMBL/GenBank/DDBJ databases">
        <title>Sequencing the genomes of 1000 actinobacteria strains.</title>
        <authorList>
            <person name="Klenk H.-P."/>
        </authorList>
    </citation>
    <scope>NUCLEOTIDE SEQUENCE [LARGE SCALE GENOMIC DNA]</scope>
    <source>
        <strain evidence="1 2">DSM 45518</strain>
    </source>
</reference>
<evidence type="ECO:0000313" key="1">
    <source>
        <dbReference type="EMBL" id="MBB4697746.1"/>
    </source>
</evidence>
<dbReference type="RefSeq" id="WP_184955817.1">
    <property type="nucleotide sequence ID" value="NZ_BOMC01000029.1"/>
</dbReference>